<protein>
    <submittedName>
        <fullName evidence="1">Uncharacterized protein</fullName>
    </submittedName>
</protein>
<proteinExistence type="predicted"/>
<dbReference type="Proteomes" id="UP000182829">
    <property type="component" value="Unassembled WGS sequence"/>
</dbReference>
<name>A0A1I3Q9B9_9EURY</name>
<dbReference type="OrthoDB" id="202172at2157"/>
<dbReference type="GeneID" id="42782868"/>
<dbReference type="EMBL" id="FORO01000021">
    <property type="protein sequence ID" value="SFJ30219.1"/>
    <property type="molecule type" value="Genomic_DNA"/>
</dbReference>
<dbReference type="RefSeq" id="WP_015233843.1">
    <property type="nucleotide sequence ID" value="NZ_FORO01000021.1"/>
</dbReference>
<gene>
    <name evidence="1" type="ORF">SAMN05443661_12117</name>
</gene>
<accession>A0A1I3Q9B9</accession>
<evidence type="ECO:0000313" key="1">
    <source>
        <dbReference type="EMBL" id="SFJ30219.1"/>
    </source>
</evidence>
<evidence type="ECO:0000313" key="2">
    <source>
        <dbReference type="Proteomes" id="UP000182829"/>
    </source>
</evidence>
<reference evidence="1 2" key="1">
    <citation type="submission" date="2016-10" db="EMBL/GenBank/DDBJ databases">
        <authorList>
            <person name="de Groot N.N."/>
        </authorList>
    </citation>
    <scope>NUCLEOTIDE SEQUENCE [LARGE SCALE GENOMIC DNA]</scope>
    <source>
        <strain evidence="1 2">SP2</strain>
    </source>
</reference>
<sequence>MTSRYDVVGAIERSVAESMGRIGGDAILVDDGGDELLIARPTEDSDDE</sequence>
<organism evidence="1 2">
    <name type="scientific">Natronobacterium gregoryi</name>
    <dbReference type="NCBI Taxonomy" id="44930"/>
    <lineage>
        <taxon>Archaea</taxon>
        <taxon>Methanobacteriati</taxon>
        <taxon>Methanobacteriota</taxon>
        <taxon>Stenosarchaea group</taxon>
        <taxon>Halobacteria</taxon>
        <taxon>Halobacteriales</taxon>
        <taxon>Natrialbaceae</taxon>
        <taxon>Natronobacterium</taxon>
    </lineage>
</organism>
<dbReference type="AlphaFoldDB" id="A0A1I3Q9B9"/>